<gene>
    <name evidence="1" type="ORF">QN277_003877</name>
</gene>
<dbReference type="Proteomes" id="UP001293593">
    <property type="component" value="Unassembled WGS sequence"/>
</dbReference>
<proteinExistence type="predicted"/>
<dbReference type="AlphaFoldDB" id="A0AAE1J0L1"/>
<reference evidence="1" key="1">
    <citation type="submission" date="2023-10" db="EMBL/GenBank/DDBJ databases">
        <title>Chromosome-level genome of the transformable northern wattle, Acacia crassicarpa.</title>
        <authorList>
            <person name="Massaro I."/>
            <person name="Sinha N.R."/>
            <person name="Poethig S."/>
            <person name="Leichty A.R."/>
        </authorList>
    </citation>
    <scope>NUCLEOTIDE SEQUENCE</scope>
    <source>
        <strain evidence="1">Acra3RX</strain>
        <tissue evidence="1">Leaf</tissue>
    </source>
</reference>
<organism evidence="1 2">
    <name type="scientific">Acacia crassicarpa</name>
    <name type="common">northern wattle</name>
    <dbReference type="NCBI Taxonomy" id="499986"/>
    <lineage>
        <taxon>Eukaryota</taxon>
        <taxon>Viridiplantae</taxon>
        <taxon>Streptophyta</taxon>
        <taxon>Embryophyta</taxon>
        <taxon>Tracheophyta</taxon>
        <taxon>Spermatophyta</taxon>
        <taxon>Magnoliopsida</taxon>
        <taxon>eudicotyledons</taxon>
        <taxon>Gunneridae</taxon>
        <taxon>Pentapetalae</taxon>
        <taxon>rosids</taxon>
        <taxon>fabids</taxon>
        <taxon>Fabales</taxon>
        <taxon>Fabaceae</taxon>
        <taxon>Caesalpinioideae</taxon>
        <taxon>mimosoid clade</taxon>
        <taxon>Acacieae</taxon>
        <taxon>Acacia</taxon>
    </lineage>
</organism>
<name>A0AAE1J0L1_9FABA</name>
<evidence type="ECO:0000313" key="1">
    <source>
        <dbReference type="EMBL" id="KAK4260808.1"/>
    </source>
</evidence>
<dbReference type="PANTHER" id="PTHR34542:SF1">
    <property type="entry name" value="OS08G0359900 PROTEIN"/>
    <property type="match status" value="1"/>
</dbReference>
<keyword evidence="2" id="KW-1185">Reference proteome</keyword>
<evidence type="ECO:0000313" key="2">
    <source>
        <dbReference type="Proteomes" id="UP001293593"/>
    </source>
</evidence>
<protein>
    <submittedName>
        <fullName evidence="1">Uncharacterized protein</fullName>
    </submittedName>
</protein>
<dbReference type="PANTHER" id="PTHR34542">
    <property type="entry name" value="OS08G0359900 PROTEIN"/>
    <property type="match status" value="1"/>
</dbReference>
<accession>A0AAE1J0L1</accession>
<comment type="caution">
    <text evidence="1">The sequence shown here is derived from an EMBL/GenBank/DDBJ whole genome shotgun (WGS) entry which is preliminary data.</text>
</comment>
<dbReference type="EMBL" id="JAWXYG010000010">
    <property type="protein sequence ID" value="KAK4260808.1"/>
    <property type="molecule type" value="Genomic_DNA"/>
</dbReference>
<sequence>MATLQKFKLLAMQCGVVQSPTRSPRTSPLVQFQRRKTSLRMLLCRSTSSRAPRRKESTIQLKHVLDSTEEEENGKDLMRRNSLKALFGSSLPNEEEECARQIGEISESEKLASREFRSIVVGSVNGLGSPKPGWMRFRYRSLLRKSWRPALVTIPE</sequence>